<name>A0A4Y7SB10_COPMI</name>
<dbReference type="InterPro" id="IPR027417">
    <property type="entry name" value="P-loop_NTPase"/>
</dbReference>
<keyword evidence="3" id="KW-1185">Reference proteome</keyword>
<evidence type="ECO:0000313" key="2">
    <source>
        <dbReference type="EMBL" id="TEB18491.1"/>
    </source>
</evidence>
<organism evidence="2 3">
    <name type="scientific">Coprinellus micaceus</name>
    <name type="common">Glistening ink-cap mushroom</name>
    <name type="synonym">Coprinus micaceus</name>
    <dbReference type="NCBI Taxonomy" id="71717"/>
    <lineage>
        <taxon>Eukaryota</taxon>
        <taxon>Fungi</taxon>
        <taxon>Dikarya</taxon>
        <taxon>Basidiomycota</taxon>
        <taxon>Agaricomycotina</taxon>
        <taxon>Agaricomycetes</taxon>
        <taxon>Agaricomycetidae</taxon>
        <taxon>Agaricales</taxon>
        <taxon>Agaricineae</taxon>
        <taxon>Psathyrellaceae</taxon>
        <taxon>Coprinellus</taxon>
    </lineage>
</organism>
<dbReference type="SUPFAM" id="SSF52540">
    <property type="entry name" value="P-loop containing nucleoside triphosphate hydrolases"/>
    <property type="match status" value="1"/>
</dbReference>
<feature type="region of interest" description="Disordered" evidence="1">
    <location>
        <begin position="122"/>
        <end position="146"/>
    </location>
</feature>
<gene>
    <name evidence="2" type="ORF">FA13DRAFT_1821800</name>
</gene>
<reference evidence="2 3" key="1">
    <citation type="journal article" date="2019" name="Nat. Ecol. Evol.">
        <title>Megaphylogeny resolves global patterns of mushroom evolution.</title>
        <authorList>
            <person name="Varga T."/>
            <person name="Krizsan K."/>
            <person name="Foldi C."/>
            <person name="Dima B."/>
            <person name="Sanchez-Garcia M."/>
            <person name="Sanchez-Ramirez S."/>
            <person name="Szollosi G.J."/>
            <person name="Szarkandi J.G."/>
            <person name="Papp V."/>
            <person name="Albert L."/>
            <person name="Andreopoulos W."/>
            <person name="Angelini C."/>
            <person name="Antonin V."/>
            <person name="Barry K.W."/>
            <person name="Bougher N.L."/>
            <person name="Buchanan P."/>
            <person name="Buyck B."/>
            <person name="Bense V."/>
            <person name="Catcheside P."/>
            <person name="Chovatia M."/>
            <person name="Cooper J."/>
            <person name="Damon W."/>
            <person name="Desjardin D."/>
            <person name="Finy P."/>
            <person name="Geml J."/>
            <person name="Haridas S."/>
            <person name="Hughes K."/>
            <person name="Justo A."/>
            <person name="Karasinski D."/>
            <person name="Kautmanova I."/>
            <person name="Kiss B."/>
            <person name="Kocsube S."/>
            <person name="Kotiranta H."/>
            <person name="LaButti K.M."/>
            <person name="Lechner B.E."/>
            <person name="Liimatainen K."/>
            <person name="Lipzen A."/>
            <person name="Lukacs Z."/>
            <person name="Mihaltcheva S."/>
            <person name="Morgado L.N."/>
            <person name="Niskanen T."/>
            <person name="Noordeloos M.E."/>
            <person name="Ohm R.A."/>
            <person name="Ortiz-Santana B."/>
            <person name="Ovrebo C."/>
            <person name="Racz N."/>
            <person name="Riley R."/>
            <person name="Savchenko A."/>
            <person name="Shiryaev A."/>
            <person name="Soop K."/>
            <person name="Spirin V."/>
            <person name="Szebenyi C."/>
            <person name="Tomsovsky M."/>
            <person name="Tulloss R.E."/>
            <person name="Uehling J."/>
            <person name="Grigoriev I.V."/>
            <person name="Vagvolgyi C."/>
            <person name="Papp T."/>
            <person name="Martin F.M."/>
            <person name="Miettinen O."/>
            <person name="Hibbett D.S."/>
            <person name="Nagy L.G."/>
        </authorList>
    </citation>
    <scope>NUCLEOTIDE SEQUENCE [LARGE SCALE GENOMIC DNA]</scope>
    <source>
        <strain evidence="2 3">FP101781</strain>
    </source>
</reference>
<protein>
    <submittedName>
        <fullName evidence="2">Uncharacterized protein</fullName>
    </submittedName>
</protein>
<sequence>MAAYNTPEGRVLVKDILALYGIYPHDYQLDGIIICLDGRSLLATMATGSRKTGFFSFLMIVMIHISRNPTIALGGVTFPPNPAMVLVMPTKALQYDMEKNLSKLGLVCVVINGDCREGRHLGADNGGRWKRQRRAEGQSEQSDQIR</sequence>
<proteinExistence type="predicted"/>
<dbReference type="Gene3D" id="3.40.50.300">
    <property type="entry name" value="P-loop containing nucleotide triphosphate hydrolases"/>
    <property type="match status" value="1"/>
</dbReference>
<evidence type="ECO:0000313" key="3">
    <source>
        <dbReference type="Proteomes" id="UP000298030"/>
    </source>
</evidence>
<dbReference type="OrthoDB" id="3269685at2759"/>
<dbReference type="EMBL" id="QPFP01000249">
    <property type="protein sequence ID" value="TEB18491.1"/>
    <property type="molecule type" value="Genomic_DNA"/>
</dbReference>
<comment type="caution">
    <text evidence="2">The sequence shown here is derived from an EMBL/GenBank/DDBJ whole genome shotgun (WGS) entry which is preliminary data.</text>
</comment>
<dbReference type="Proteomes" id="UP000298030">
    <property type="component" value="Unassembled WGS sequence"/>
</dbReference>
<accession>A0A4Y7SB10</accession>
<dbReference type="AlphaFoldDB" id="A0A4Y7SB10"/>
<evidence type="ECO:0000256" key="1">
    <source>
        <dbReference type="SAM" id="MobiDB-lite"/>
    </source>
</evidence>